<sequence length="71" mass="8741">MIEMIPEEFLLQFYQEFKAKARMFEQMIKDLEIQKEIQNQERSRRIQKAYDLAIQRKNRANSCTRNKSRTK</sequence>
<keyword evidence="1" id="KW-0175">Coiled coil</keyword>
<reference evidence="2" key="1">
    <citation type="submission" date="2016-04" db="EMBL/GenBank/DDBJ databases">
        <authorList>
            <person name="Evans L.H."/>
            <person name="Alamgir A."/>
            <person name="Owens N."/>
            <person name="Weber N.D."/>
            <person name="Virtaneva K."/>
            <person name="Barbian K."/>
            <person name="Babar A."/>
            <person name="Rosenke K."/>
        </authorList>
    </citation>
    <scope>NUCLEOTIDE SEQUENCE</scope>
    <source>
        <strain evidence="2">86-2</strain>
    </source>
</reference>
<dbReference type="RefSeq" id="WP_296950211.1">
    <property type="nucleotide sequence ID" value="NZ_LT599021.1"/>
</dbReference>
<name>A0A212JWP4_9BACT</name>
<dbReference type="AlphaFoldDB" id="A0A212JWP4"/>
<proteinExistence type="predicted"/>
<organism evidence="2">
    <name type="scientific">uncultured Dysgonomonas sp</name>
    <dbReference type="NCBI Taxonomy" id="206096"/>
    <lineage>
        <taxon>Bacteria</taxon>
        <taxon>Pseudomonadati</taxon>
        <taxon>Bacteroidota</taxon>
        <taxon>Bacteroidia</taxon>
        <taxon>Bacteroidales</taxon>
        <taxon>Dysgonomonadaceae</taxon>
        <taxon>Dysgonomonas</taxon>
        <taxon>environmental samples</taxon>
    </lineage>
</organism>
<evidence type="ECO:0000256" key="1">
    <source>
        <dbReference type="SAM" id="Coils"/>
    </source>
</evidence>
<evidence type="ECO:0000313" key="2">
    <source>
        <dbReference type="EMBL" id="SBW03823.1"/>
    </source>
</evidence>
<accession>A0A212JWP4</accession>
<dbReference type="EMBL" id="FLUL01000001">
    <property type="protein sequence ID" value="SBW03823.1"/>
    <property type="molecule type" value="Genomic_DNA"/>
</dbReference>
<protein>
    <submittedName>
        <fullName evidence="2">Uncharacterized protein</fullName>
    </submittedName>
</protein>
<feature type="coiled-coil region" evidence="1">
    <location>
        <begin position="14"/>
        <end position="41"/>
    </location>
</feature>
<gene>
    <name evidence="2" type="ORF">KL86DYS2_12504</name>
</gene>